<dbReference type="PROSITE" id="PS00670">
    <property type="entry name" value="D_2_HYDROXYACID_DH_2"/>
    <property type="match status" value="1"/>
</dbReference>
<dbReference type="SUPFAM" id="SSF54593">
    <property type="entry name" value="Glyoxalase/Bleomycin resistance protein/Dihydroxybiphenyl dioxygenase"/>
    <property type="match status" value="1"/>
</dbReference>
<dbReference type="Pfam" id="PF00389">
    <property type="entry name" value="2-Hacid_dh"/>
    <property type="match status" value="1"/>
</dbReference>
<feature type="region of interest" description="Disordered" evidence="5">
    <location>
        <begin position="1006"/>
        <end position="1046"/>
    </location>
</feature>
<keyword evidence="3" id="KW-0560">Oxidoreductase</keyword>
<dbReference type="Gene3D" id="3.40.50.12780">
    <property type="entry name" value="N-terminal domain of ligase-like"/>
    <property type="match status" value="1"/>
</dbReference>
<dbReference type="InterPro" id="IPR006140">
    <property type="entry name" value="D-isomer_DH_NAD-bd"/>
</dbReference>
<dbReference type="InterPro" id="IPR029753">
    <property type="entry name" value="D-isomer_DH_CS"/>
</dbReference>
<dbReference type="SUPFAM" id="SSF53383">
    <property type="entry name" value="PLP-dependent transferases"/>
    <property type="match status" value="1"/>
</dbReference>
<dbReference type="GO" id="GO:0031177">
    <property type="term" value="F:phosphopantetheine binding"/>
    <property type="evidence" value="ECO:0007669"/>
    <property type="project" value="TreeGrafter"/>
</dbReference>
<proteinExistence type="predicted"/>
<dbReference type="CDD" id="cd00609">
    <property type="entry name" value="AAT_like"/>
    <property type="match status" value="1"/>
</dbReference>
<dbReference type="GO" id="GO:0005737">
    <property type="term" value="C:cytoplasm"/>
    <property type="evidence" value="ECO:0007669"/>
    <property type="project" value="TreeGrafter"/>
</dbReference>
<name>A0A5C3FY71_PSEA2</name>
<dbReference type="GO" id="GO:0016616">
    <property type="term" value="F:oxidoreductase activity, acting on the CH-OH group of donors, NAD or NADP as acceptor"/>
    <property type="evidence" value="ECO:0007669"/>
    <property type="project" value="InterPro"/>
</dbReference>
<dbReference type="PANTHER" id="PTHR45527:SF1">
    <property type="entry name" value="FATTY ACID SYNTHASE"/>
    <property type="match status" value="1"/>
</dbReference>
<dbReference type="InterPro" id="IPR004839">
    <property type="entry name" value="Aminotransferase_I/II_large"/>
</dbReference>
<evidence type="ECO:0000256" key="5">
    <source>
        <dbReference type="SAM" id="MobiDB-lite"/>
    </source>
</evidence>
<dbReference type="EMBL" id="OOIQ01000025">
    <property type="protein sequence ID" value="SPO49278.1"/>
    <property type="molecule type" value="Genomic_DNA"/>
</dbReference>
<dbReference type="PROSITE" id="PS00671">
    <property type="entry name" value="D_2_HYDROXYACID_DH_3"/>
    <property type="match status" value="1"/>
</dbReference>
<feature type="domain" description="D-isomer specific 2-hydroxyacid dehydrogenase catalytic" evidence="7">
    <location>
        <begin position="735"/>
        <end position="985"/>
    </location>
</feature>
<evidence type="ECO:0000259" key="8">
    <source>
        <dbReference type="Pfam" id="PF00501"/>
    </source>
</evidence>
<evidence type="ECO:0000313" key="11">
    <source>
        <dbReference type="Proteomes" id="UP000325008"/>
    </source>
</evidence>
<evidence type="ECO:0000256" key="2">
    <source>
        <dbReference type="ARBA" id="ARBA00022553"/>
    </source>
</evidence>
<dbReference type="PROSITE" id="PS00455">
    <property type="entry name" value="AMP_BINDING"/>
    <property type="match status" value="1"/>
</dbReference>
<keyword evidence="1" id="KW-0596">Phosphopantetheine</keyword>
<dbReference type="Proteomes" id="UP000325008">
    <property type="component" value="Unassembled WGS sequence"/>
</dbReference>
<dbReference type="SUPFAM" id="SSF56801">
    <property type="entry name" value="Acetyl-CoA synthetase-like"/>
    <property type="match status" value="1"/>
</dbReference>
<feature type="compositionally biased region" description="Low complexity" evidence="5">
    <location>
        <begin position="1016"/>
        <end position="1040"/>
    </location>
</feature>
<evidence type="ECO:0000256" key="4">
    <source>
        <dbReference type="ARBA" id="ARBA00023268"/>
    </source>
</evidence>
<sequence length="1444" mass="158480">MLPDKLGPYVTTESHPLSIEQDENTSVFMSATSGAVPDIVVTMARHMTLFASHVAIEHHQARSRAGLELPPMTFTFQQVNDASDRIARAILDHGAQHPVLLIISSKHPAAYVAMLAALKLGLAFAPIDPYSTPIARQLAVLKQILDNVASPHISAPLVTLMDRENFQAFSNHMSEQRHSALPLNVLILEDLLDSAIQPEQDTFIPFFAKHLDPSSPAYIIFTSGSTGTPKGIVMSRTALSAGIHSLTRLVPRSSQAPNKMIQFSPIHFDVSLLEIFYCFAPSSIHAEQAPCTLVSAPYLSMLQDLTSLFVSASITHACLTPTVATLVDPHRCPSLVFLACSGEAVPDALVQRWIKASHLGYSATELWGGYGPSETFFTSLRPLTASWIDSVPHLSQPKATASKVLGPPLPSCHYAVLHPQTNRPVPIGQVGELWVGGPQVMNRYLGQDHLTATFSRIDHIAIAVEQGTDVRICRVLQRLMAFHRFFCHGEDDNDLEAGLTVEQAETGMRMFTLLSSSDMAKDNMRGSQFGQRNHPSDFYFAIVEPKEGKKGQVYDFVHRHGANIQHVAFKTEDILADVAQIRAQGGLNLIRAGPAAAEHSLALTASFPDAFEQVVRLHQEGILVNARIQDGREKPEVALLSQIFTGPVHPQAELFFELIQRQNYRGFASADIGGLFQAKGETVSSLYVDEILAPLRLRSWVDEKARNGVNVDVVHLKCISEDALGRFLEHITRPFDVFVSSFVPITERILASLPSTSLPKLVQAQGAGFNHIDLAACQQRSIAVANNADWCSKEVAEYCLTAIVNKWTQQSAIDVRNIDWERDPHTLQRHSLSQAHLLIVGYGGIGSHLADLAQSVGVQVHVYDNCRPELCHASLETLLALADFVSIHVPLTRETKDLFGENTIACMKPGSWLINTSRGNIVNEEALLRATKSGKIAGAVLDVFAEEPLSKTSPLLTSSNITCTPHVAGLTIESEKSACRGVTDNIDLLISHGVVHCKNLVSCTSPQTPATEERLSNSASDASMLSSRASSPSTALTSASPEGDTRTMRDIFDSVNKKRLEEGIEVFNLSAGMVEVEPCPELLQQAAFAVLSPLCSSKEVPWLHMYRERKGDAVLRQELANLHSSGRYGPRKQNVDAGNVLICSGVSAAIASIFGAWRSNHGSQYRPRIVLFVPYYTYHMEIANGIFGKEGYELVTVQMKIDPQLGCTHDRQATEAILSDERGGADICIITNPHNPSGSVLSEDDAVWFEGLVRTYKRTWFISDEIYADMVYTRRDGVHRSLCVPEADNLFVAYGFSKSLAIGSWRIAYVMLHSESLDMIAKEHDRLYISAPWTQHALGTYLTSNIDAFNRFIAAWHERLSHDAHIIGKALTLAFGWNVIKASGGMYLLVRHDEANDWDAFQVALDKSVAVAPGCLFGLEHGYIRVHLAFSQDQARRVAAKLAP</sequence>
<feature type="domain" description="AMP-dependent synthetase/ligase" evidence="8">
    <location>
        <begin position="72"/>
        <end position="445"/>
    </location>
</feature>
<keyword evidence="11" id="KW-1185">Reference proteome</keyword>
<dbReference type="GO" id="GO:0030170">
    <property type="term" value="F:pyridoxal phosphate binding"/>
    <property type="evidence" value="ECO:0007669"/>
    <property type="project" value="InterPro"/>
</dbReference>
<reference evidence="10" key="1">
    <citation type="submission" date="2018-03" db="EMBL/GenBank/DDBJ databases">
        <authorList>
            <person name="Guldener U."/>
        </authorList>
    </citation>
    <scope>NUCLEOTIDE SEQUENCE [LARGE SCALE GENOMIC DNA]</scope>
    <source>
        <strain evidence="10">ATCC34888</strain>
    </source>
</reference>
<accession>A0A5C3FY71</accession>
<dbReference type="CDD" id="cd05198">
    <property type="entry name" value="formate_dh_like"/>
    <property type="match status" value="1"/>
</dbReference>
<evidence type="ECO:0000259" key="6">
    <source>
        <dbReference type="Pfam" id="PF00155"/>
    </source>
</evidence>
<dbReference type="InterPro" id="IPR015421">
    <property type="entry name" value="PyrdxlP-dep_Trfase_major"/>
</dbReference>
<protein>
    <recommendedName>
        <fullName evidence="12">Aminotransferase class I/classII domain-containing protein</fullName>
    </recommendedName>
</protein>
<dbReference type="OrthoDB" id="298012at2759"/>
<dbReference type="GO" id="GO:0051287">
    <property type="term" value="F:NAD binding"/>
    <property type="evidence" value="ECO:0007669"/>
    <property type="project" value="InterPro"/>
</dbReference>
<keyword evidence="2" id="KW-0597">Phosphoprotein</keyword>
<dbReference type="Pfam" id="PF00155">
    <property type="entry name" value="Aminotran_1_2"/>
    <property type="match status" value="1"/>
</dbReference>
<evidence type="ECO:0000313" key="10">
    <source>
        <dbReference type="EMBL" id="SPO49278.1"/>
    </source>
</evidence>
<evidence type="ECO:0000256" key="1">
    <source>
        <dbReference type="ARBA" id="ARBA00022450"/>
    </source>
</evidence>
<dbReference type="Pfam" id="PF00501">
    <property type="entry name" value="AMP-binding"/>
    <property type="match status" value="1"/>
</dbReference>
<evidence type="ECO:0008006" key="12">
    <source>
        <dbReference type="Google" id="ProtNLM"/>
    </source>
</evidence>
<keyword evidence="4" id="KW-0511">Multifunctional enzyme</keyword>
<dbReference type="InterPro" id="IPR006139">
    <property type="entry name" value="D-isomer_2_OHA_DH_cat_dom"/>
</dbReference>
<dbReference type="InterPro" id="IPR036291">
    <property type="entry name" value="NAD(P)-bd_dom_sf"/>
</dbReference>
<comment type="caution">
    <text evidence="10">The sequence shown here is derived from an EMBL/GenBank/DDBJ whole genome shotgun (WGS) entry which is preliminary data.</text>
</comment>
<dbReference type="InterPro" id="IPR020845">
    <property type="entry name" value="AMP-binding_CS"/>
</dbReference>
<dbReference type="Pfam" id="PF02826">
    <property type="entry name" value="2-Hacid_dh_C"/>
    <property type="match status" value="1"/>
</dbReference>
<dbReference type="InterPro" id="IPR029068">
    <property type="entry name" value="Glyas_Bleomycin-R_OHBP_Dase"/>
</dbReference>
<dbReference type="GO" id="GO:0043041">
    <property type="term" value="P:amino acid activation for nonribosomal peptide biosynthetic process"/>
    <property type="evidence" value="ECO:0007669"/>
    <property type="project" value="TreeGrafter"/>
</dbReference>
<evidence type="ECO:0000256" key="3">
    <source>
        <dbReference type="ARBA" id="ARBA00023002"/>
    </source>
</evidence>
<dbReference type="GO" id="GO:0044550">
    <property type="term" value="P:secondary metabolite biosynthetic process"/>
    <property type="evidence" value="ECO:0007669"/>
    <property type="project" value="TreeGrafter"/>
</dbReference>
<dbReference type="SUPFAM" id="SSF52283">
    <property type="entry name" value="Formate/glycerate dehydrogenase catalytic domain-like"/>
    <property type="match status" value="1"/>
</dbReference>
<evidence type="ECO:0000259" key="7">
    <source>
        <dbReference type="Pfam" id="PF00389"/>
    </source>
</evidence>
<dbReference type="PANTHER" id="PTHR45527">
    <property type="entry name" value="NONRIBOSOMAL PEPTIDE SYNTHETASE"/>
    <property type="match status" value="1"/>
</dbReference>
<organism evidence="10 11">
    <name type="scientific">Pseudozyma antarctica</name>
    <name type="common">Yeast</name>
    <name type="synonym">Candida antarctica</name>
    <dbReference type="NCBI Taxonomy" id="84753"/>
    <lineage>
        <taxon>Eukaryota</taxon>
        <taxon>Fungi</taxon>
        <taxon>Dikarya</taxon>
        <taxon>Basidiomycota</taxon>
        <taxon>Ustilaginomycotina</taxon>
        <taxon>Ustilaginomycetes</taxon>
        <taxon>Ustilaginales</taxon>
        <taxon>Ustilaginaceae</taxon>
        <taxon>Moesziomyces</taxon>
    </lineage>
</organism>
<dbReference type="InterPro" id="IPR042099">
    <property type="entry name" value="ANL_N_sf"/>
</dbReference>
<dbReference type="Gene3D" id="3.40.640.10">
    <property type="entry name" value="Type I PLP-dependent aspartate aminotransferase-like (Major domain)"/>
    <property type="match status" value="1"/>
</dbReference>
<dbReference type="SUPFAM" id="SSF51735">
    <property type="entry name" value="NAD(P)-binding Rossmann-fold domains"/>
    <property type="match status" value="1"/>
</dbReference>
<feature type="domain" description="D-isomer specific 2-hydroxyacid dehydrogenase NAD-binding" evidence="9">
    <location>
        <begin position="809"/>
        <end position="968"/>
    </location>
</feature>
<dbReference type="InterPro" id="IPR000873">
    <property type="entry name" value="AMP-dep_synth/lig_dom"/>
</dbReference>
<evidence type="ECO:0000259" key="9">
    <source>
        <dbReference type="Pfam" id="PF02826"/>
    </source>
</evidence>
<dbReference type="Gene3D" id="3.10.180.10">
    <property type="entry name" value="2,3-Dihydroxybiphenyl 1,2-Dioxygenase, domain 1"/>
    <property type="match status" value="1"/>
</dbReference>
<gene>
    <name evidence="10" type="ORF">PSANT_06969</name>
</gene>
<dbReference type="Gene3D" id="3.40.50.720">
    <property type="entry name" value="NAD(P)-binding Rossmann-like Domain"/>
    <property type="match status" value="2"/>
</dbReference>
<feature type="domain" description="Aminotransferase class I/classII large" evidence="6">
    <location>
        <begin position="1065"/>
        <end position="1442"/>
    </location>
</feature>
<dbReference type="InterPro" id="IPR015424">
    <property type="entry name" value="PyrdxlP-dep_Trfase"/>
</dbReference>